<dbReference type="STRING" id="126156.SAMN05421670_0232"/>
<keyword evidence="1" id="KW-0472">Membrane</keyword>
<dbReference type="Proteomes" id="UP000198734">
    <property type="component" value="Unassembled WGS sequence"/>
</dbReference>
<sequence>MNIFFEKTYKKSSKPFLILKMLLISLMIAMLIMTIWNNLDIFYVRLVFILAGINFLVDAIESYLQKENKKVIIREVVLGTVHILFALILKW</sequence>
<evidence type="ECO:0000313" key="2">
    <source>
        <dbReference type="EMBL" id="SFQ77024.1"/>
    </source>
</evidence>
<feature type="transmembrane region" description="Helical" evidence="1">
    <location>
        <begin position="42"/>
        <end position="60"/>
    </location>
</feature>
<keyword evidence="3" id="KW-1185">Reference proteome</keyword>
<dbReference type="EMBL" id="FOXU01000012">
    <property type="protein sequence ID" value="SFQ77024.1"/>
    <property type="molecule type" value="Genomic_DNA"/>
</dbReference>
<feature type="transmembrane region" description="Helical" evidence="1">
    <location>
        <begin position="16"/>
        <end position="36"/>
    </location>
</feature>
<keyword evidence="1" id="KW-0812">Transmembrane</keyword>
<reference evidence="3" key="1">
    <citation type="submission" date="2016-10" db="EMBL/GenBank/DDBJ databases">
        <authorList>
            <person name="Varghese N."/>
            <person name="Submissions S."/>
        </authorList>
    </citation>
    <scope>NUCLEOTIDE SEQUENCE [LARGE SCALE GENOMIC DNA]</scope>
    <source>
        <strain evidence="3">DSM 11706</strain>
    </source>
</reference>
<name>A0A1I6B7Z1_9BACI</name>
<evidence type="ECO:0000313" key="3">
    <source>
        <dbReference type="Proteomes" id="UP000198734"/>
    </source>
</evidence>
<proteinExistence type="predicted"/>
<accession>A0A1I6B7Z1</accession>
<keyword evidence="1" id="KW-1133">Transmembrane helix</keyword>
<evidence type="ECO:0000256" key="1">
    <source>
        <dbReference type="SAM" id="Phobius"/>
    </source>
</evidence>
<gene>
    <name evidence="2" type="ORF">SAMN05421670_0232</name>
</gene>
<dbReference type="AlphaFoldDB" id="A0A1I6B7Z1"/>
<feature type="transmembrane region" description="Helical" evidence="1">
    <location>
        <begin position="72"/>
        <end position="89"/>
    </location>
</feature>
<organism evidence="2 3">
    <name type="scientific">Psychrobacillus psychrotolerans</name>
    <dbReference type="NCBI Taxonomy" id="126156"/>
    <lineage>
        <taxon>Bacteria</taxon>
        <taxon>Bacillati</taxon>
        <taxon>Bacillota</taxon>
        <taxon>Bacilli</taxon>
        <taxon>Bacillales</taxon>
        <taxon>Bacillaceae</taxon>
        <taxon>Psychrobacillus</taxon>
    </lineage>
</organism>
<protein>
    <submittedName>
        <fullName evidence="2">Uncharacterized protein</fullName>
    </submittedName>
</protein>